<evidence type="ECO:0000256" key="1">
    <source>
        <dbReference type="ARBA" id="ARBA00004434"/>
    </source>
</evidence>
<name>A0A5N4B6B6_PHOPY</name>
<protein>
    <recommendedName>
        <fullName evidence="10">Cytochrome c oxidase subunit 4</fullName>
    </recommendedName>
</protein>
<dbReference type="SUPFAM" id="SSF81406">
    <property type="entry name" value="Mitochondrial cytochrome c oxidase subunit IV"/>
    <property type="match status" value="1"/>
</dbReference>
<keyword evidence="9 10" id="KW-0472">Membrane</keyword>
<feature type="transmembrane region" description="Helical" evidence="10">
    <location>
        <begin position="118"/>
        <end position="139"/>
    </location>
</feature>
<evidence type="ECO:0000256" key="2">
    <source>
        <dbReference type="ARBA" id="ARBA00008135"/>
    </source>
</evidence>
<gene>
    <name evidence="11" type="ORF">PPYR_02076</name>
</gene>
<keyword evidence="12" id="KW-1185">Reference proteome</keyword>
<keyword evidence="7" id="KW-0560">Oxidoreductase</keyword>
<keyword evidence="6 10" id="KW-1133">Transmembrane helix</keyword>
<dbReference type="InterPro" id="IPR004203">
    <property type="entry name" value="Cyt_c_oxidase_su4_fam"/>
</dbReference>
<keyword evidence="8 10" id="KW-0496">Mitochondrion</keyword>
<dbReference type="PANTHER" id="PTHR10707">
    <property type="entry name" value="CYTOCHROME C OXIDASE SUBUNIT IV"/>
    <property type="match status" value="1"/>
</dbReference>
<dbReference type="InParanoid" id="A0A5N4B6B6"/>
<proteinExistence type="inferred from homology"/>
<dbReference type="OrthoDB" id="186013at2759"/>
<dbReference type="GO" id="GO:0005743">
    <property type="term" value="C:mitochondrial inner membrane"/>
    <property type="evidence" value="ECO:0007669"/>
    <property type="project" value="UniProtKB-SubCell"/>
</dbReference>
<dbReference type="GO" id="GO:0016491">
    <property type="term" value="F:oxidoreductase activity"/>
    <property type="evidence" value="ECO:0007669"/>
    <property type="project" value="UniProtKB-KW"/>
</dbReference>
<evidence type="ECO:0000256" key="9">
    <source>
        <dbReference type="ARBA" id="ARBA00023136"/>
    </source>
</evidence>
<evidence type="ECO:0000256" key="3">
    <source>
        <dbReference type="ARBA" id="ARBA00022692"/>
    </source>
</evidence>
<dbReference type="FunFam" id="1.10.442.10:FF:000001">
    <property type="entry name" value="Cytochrome c oxidase subunit 4 isoform 1"/>
    <property type="match status" value="1"/>
</dbReference>
<comment type="subcellular location">
    <subcellularLocation>
        <location evidence="1 10">Mitochondrion inner membrane</location>
        <topology evidence="1 10">Single-pass membrane protein</topology>
    </subcellularLocation>
</comment>
<dbReference type="EMBL" id="VVIM01000001">
    <property type="protein sequence ID" value="KAB0805106.1"/>
    <property type="molecule type" value="Genomic_DNA"/>
</dbReference>
<evidence type="ECO:0000256" key="7">
    <source>
        <dbReference type="ARBA" id="ARBA00023002"/>
    </source>
</evidence>
<comment type="pathway">
    <text evidence="10">Energy metabolism; oxidative phosphorylation.</text>
</comment>
<dbReference type="GO" id="GO:0006123">
    <property type="term" value="P:mitochondrial electron transport, cytochrome c to oxygen"/>
    <property type="evidence" value="ECO:0007669"/>
    <property type="project" value="InterPro"/>
</dbReference>
<dbReference type="Gene3D" id="1.10.442.10">
    <property type="entry name" value="Cytochrome c oxidase subunit IV"/>
    <property type="match status" value="1"/>
</dbReference>
<comment type="similarity">
    <text evidence="2 10">Belongs to the cytochrome c oxidase IV family.</text>
</comment>
<organism evidence="11 12">
    <name type="scientific">Photinus pyralis</name>
    <name type="common">Common eastern firefly</name>
    <name type="synonym">Lampyris pyralis</name>
    <dbReference type="NCBI Taxonomy" id="7054"/>
    <lineage>
        <taxon>Eukaryota</taxon>
        <taxon>Metazoa</taxon>
        <taxon>Ecdysozoa</taxon>
        <taxon>Arthropoda</taxon>
        <taxon>Hexapoda</taxon>
        <taxon>Insecta</taxon>
        <taxon>Pterygota</taxon>
        <taxon>Neoptera</taxon>
        <taxon>Endopterygota</taxon>
        <taxon>Coleoptera</taxon>
        <taxon>Polyphaga</taxon>
        <taxon>Elateriformia</taxon>
        <taxon>Elateroidea</taxon>
        <taxon>Lampyridae</taxon>
        <taxon>Lampyrinae</taxon>
        <taxon>Photinus</taxon>
    </lineage>
</organism>
<evidence type="ECO:0000256" key="4">
    <source>
        <dbReference type="ARBA" id="ARBA00022792"/>
    </source>
</evidence>
<evidence type="ECO:0000313" key="11">
    <source>
        <dbReference type="EMBL" id="KAB0805106.1"/>
    </source>
</evidence>
<evidence type="ECO:0000256" key="10">
    <source>
        <dbReference type="RuleBase" id="RU367145"/>
    </source>
</evidence>
<evidence type="ECO:0000256" key="6">
    <source>
        <dbReference type="ARBA" id="ARBA00022989"/>
    </source>
</evidence>
<accession>A0A5N4B6B6</accession>
<dbReference type="PANTHER" id="PTHR10707:SF10">
    <property type="entry name" value="CYTOCHROME C OXIDASE SUBUNIT 4"/>
    <property type="match status" value="1"/>
</dbReference>
<comment type="function">
    <text evidence="10">Component of the cytochrome c oxidase, the last enzyme in the mitochondrial electron transport chain which drives oxidative phosphorylation.</text>
</comment>
<dbReference type="InterPro" id="IPR036639">
    <property type="entry name" value="Cyt_c_oxidase_su4_sf"/>
</dbReference>
<keyword evidence="4 10" id="KW-0999">Mitochondrion inner membrane</keyword>
<keyword evidence="3 10" id="KW-0812">Transmembrane</keyword>
<dbReference type="CDD" id="cd00922">
    <property type="entry name" value="Cyt_c_Oxidase_IV"/>
    <property type="match status" value="1"/>
</dbReference>
<dbReference type="FunCoup" id="A0A5N4B6B6">
    <property type="interactions" value="1109"/>
</dbReference>
<evidence type="ECO:0000313" key="12">
    <source>
        <dbReference type="Proteomes" id="UP000327044"/>
    </source>
</evidence>
<dbReference type="InterPro" id="IPR013288">
    <property type="entry name" value="Cyt_c_oxidase_su4"/>
</dbReference>
<sequence>MIRTDSIRKLIPFSFHRAQPARKCGYAYNYNDPDGYYRSRIGNREVVGYGMNGEPVYFDRPDFPFPSIRYTAPSSDFLALREKERGDWRLLTLCEKKELYRSNFCQTFTEFMQPRSSWMLVIGGVCLVVSAGLWASVLMHKFVYSQTPLPSSFCESSRKAQLRRMLEMHVNPITGLSTKWDYEKKKWKKKPWYIPFDDPYSPDCTYE</sequence>
<dbReference type="PRINTS" id="PR01873">
    <property type="entry name" value="CYTCOXIDASE4"/>
</dbReference>
<dbReference type="GO" id="GO:0045277">
    <property type="term" value="C:respiratory chain complex IV"/>
    <property type="evidence" value="ECO:0007669"/>
    <property type="project" value="InterPro"/>
</dbReference>
<dbReference type="Proteomes" id="UP000327044">
    <property type="component" value="Unassembled WGS sequence"/>
</dbReference>
<reference evidence="11 12" key="1">
    <citation type="journal article" date="2018" name="Elife">
        <title>Firefly genomes illuminate parallel origins of bioluminescence in beetles.</title>
        <authorList>
            <person name="Fallon T.R."/>
            <person name="Lower S.E."/>
            <person name="Chang C.H."/>
            <person name="Bessho-Uehara M."/>
            <person name="Martin G.J."/>
            <person name="Bewick A.J."/>
            <person name="Behringer M."/>
            <person name="Debat H.J."/>
            <person name="Wong I."/>
            <person name="Day J.C."/>
            <person name="Suvorov A."/>
            <person name="Silva C.J."/>
            <person name="Stanger-Hall K.F."/>
            <person name="Hall D.W."/>
            <person name="Schmitz R.J."/>
            <person name="Nelson D.R."/>
            <person name="Lewis S.M."/>
            <person name="Shigenobu S."/>
            <person name="Bybee S.M."/>
            <person name="Larracuente A.M."/>
            <person name="Oba Y."/>
            <person name="Weng J.K."/>
        </authorList>
    </citation>
    <scope>NUCLEOTIDE SEQUENCE [LARGE SCALE GENOMIC DNA]</scope>
    <source>
        <strain evidence="11">1611_PpyrPB1</strain>
        <tissue evidence="11">Whole body</tissue>
    </source>
</reference>
<dbReference type="AlphaFoldDB" id="A0A5N4B6B6"/>
<dbReference type="UniPathway" id="UPA00705"/>
<dbReference type="Pfam" id="PF02936">
    <property type="entry name" value="COX4"/>
    <property type="match status" value="1"/>
</dbReference>
<comment type="caution">
    <text evidence="11">The sequence shown here is derived from an EMBL/GenBank/DDBJ whole genome shotgun (WGS) entry which is preliminary data.</text>
</comment>
<comment type="subunit">
    <text evidence="10">Component of the cytochrome c oxidase (complex IV, CIV), a multisubunit enzyme composed of 14 subunits.</text>
</comment>
<keyword evidence="5" id="KW-0809">Transit peptide</keyword>
<evidence type="ECO:0000256" key="8">
    <source>
        <dbReference type="ARBA" id="ARBA00023128"/>
    </source>
</evidence>
<evidence type="ECO:0000256" key="5">
    <source>
        <dbReference type="ARBA" id="ARBA00022946"/>
    </source>
</evidence>